<reference evidence="6" key="1">
    <citation type="journal article" date="2019" name="Int. J. Syst. Evol. Microbiol.">
        <title>The Global Catalogue of Microorganisms (GCM) 10K type strain sequencing project: providing services to taxonomists for standard genome sequencing and annotation.</title>
        <authorList>
            <consortium name="The Broad Institute Genomics Platform"/>
            <consortium name="The Broad Institute Genome Sequencing Center for Infectious Disease"/>
            <person name="Wu L."/>
            <person name="Ma J."/>
        </authorList>
    </citation>
    <scope>NUCLEOTIDE SEQUENCE [LARGE SCALE GENOMIC DNA]</scope>
    <source>
        <strain evidence="6">CGMCC 1.6964</strain>
    </source>
</reference>
<dbReference type="InterPro" id="IPR003593">
    <property type="entry name" value="AAA+_ATPase"/>
</dbReference>
<protein>
    <submittedName>
        <fullName evidence="5">Multidrug ABC transporter ATP-binding protein</fullName>
    </submittedName>
</protein>
<organism evidence="5 6">
    <name type="scientific">Saccharibacillus kuerlensis</name>
    <dbReference type="NCBI Taxonomy" id="459527"/>
    <lineage>
        <taxon>Bacteria</taxon>
        <taxon>Bacillati</taxon>
        <taxon>Bacillota</taxon>
        <taxon>Bacilli</taxon>
        <taxon>Bacillales</taxon>
        <taxon>Paenibacillaceae</taxon>
        <taxon>Saccharibacillus</taxon>
    </lineage>
</organism>
<comment type="caution">
    <text evidence="5">The sequence shown here is derived from an EMBL/GenBank/DDBJ whole genome shotgun (WGS) entry which is preliminary data.</text>
</comment>
<keyword evidence="2" id="KW-0547">Nucleotide-binding</keyword>
<dbReference type="PANTHER" id="PTHR42939:SF2">
    <property type="entry name" value="ABC-TYPE TRANSPORTER ATP-BINDING PROTEIN ECSA"/>
    <property type="match status" value="1"/>
</dbReference>
<dbReference type="Gene3D" id="3.40.50.300">
    <property type="entry name" value="P-loop containing nucleotide triphosphate hydrolases"/>
    <property type="match status" value="1"/>
</dbReference>
<dbReference type="InterPro" id="IPR051782">
    <property type="entry name" value="ABC_Transporter_VariousFunc"/>
</dbReference>
<dbReference type="PANTHER" id="PTHR42939">
    <property type="entry name" value="ABC TRANSPORTER ATP-BINDING PROTEIN ALBC-RELATED"/>
    <property type="match status" value="1"/>
</dbReference>
<keyword evidence="3 5" id="KW-0067">ATP-binding</keyword>
<dbReference type="SMART" id="SM00382">
    <property type="entry name" value="AAA"/>
    <property type="match status" value="1"/>
</dbReference>
<dbReference type="Pfam" id="PF00005">
    <property type="entry name" value="ABC_tran"/>
    <property type="match status" value="1"/>
</dbReference>
<evidence type="ECO:0000256" key="3">
    <source>
        <dbReference type="ARBA" id="ARBA00022840"/>
    </source>
</evidence>
<evidence type="ECO:0000259" key="4">
    <source>
        <dbReference type="PROSITE" id="PS50893"/>
    </source>
</evidence>
<keyword evidence="1" id="KW-0813">Transport</keyword>
<proteinExistence type="predicted"/>
<dbReference type="InterPro" id="IPR027417">
    <property type="entry name" value="P-loop_NTPase"/>
</dbReference>
<dbReference type="SUPFAM" id="SSF52540">
    <property type="entry name" value="P-loop containing nucleoside triphosphate hydrolases"/>
    <property type="match status" value="1"/>
</dbReference>
<dbReference type="PROSITE" id="PS50893">
    <property type="entry name" value="ABC_TRANSPORTER_2"/>
    <property type="match status" value="1"/>
</dbReference>
<keyword evidence="6" id="KW-1185">Reference proteome</keyword>
<evidence type="ECO:0000313" key="5">
    <source>
        <dbReference type="EMBL" id="GGO08851.1"/>
    </source>
</evidence>
<accession>A0ABQ2LB88</accession>
<gene>
    <name evidence="5" type="ORF">GCM10010969_38680</name>
</gene>
<sequence length="245" mass="27078">MMQNKEESQNGKPEIVLNVRIEEAGYSVGDGQIRDIEFDVCRGELVGLIGPNGAGKSTTIKAILKLIPHVKGDIVLGGSGTYAYVPEQPLYYDTLTLWEHLALAGAAYGMEEKEFERSANGLLERFRMTDARDKLPGGMSKGMKQKMMLMLGFLLKPDVYIVDEPFIGLDPRATRDFLRLLEEERQRGAGVLMCTHVLDTAEKICDYFVLLSNGETAAQGNMTQIREASGLSEGDLFDCFEALTV</sequence>
<evidence type="ECO:0000313" key="6">
    <source>
        <dbReference type="Proteomes" id="UP000606653"/>
    </source>
</evidence>
<dbReference type="InterPro" id="IPR003439">
    <property type="entry name" value="ABC_transporter-like_ATP-bd"/>
</dbReference>
<feature type="domain" description="ABC transporter" evidence="4">
    <location>
        <begin position="16"/>
        <end position="238"/>
    </location>
</feature>
<name>A0ABQ2LB88_9BACL</name>
<evidence type="ECO:0000256" key="1">
    <source>
        <dbReference type="ARBA" id="ARBA00022448"/>
    </source>
</evidence>
<dbReference type="GO" id="GO:0005524">
    <property type="term" value="F:ATP binding"/>
    <property type="evidence" value="ECO:0007669"/>
    <property type="project" value="UniProtKB-KW"/>
</dbReference>
<dbReference type="Proteomes" id="UP000606653">
    <property type="component" value="Unassembled WGS sequence"/>
</dbReference>
<dbReference type="CDD" id="cd03230">
    <property type="entry name" value="ABC_DR_subfamily_A"/>
    <property type="match status" value="1"/>
</dbReference>
<evidence type="ECO:0000256" key="2">
    <source>
        <dbReference type="ARBA" id="ARBA00022741"/>
    </source>
</evidence>
<dbReference type="EMBL" id="BMLN01000017">
    <property type="protein sequence ID" value="GGO08851.1"/>
    <property type="molecule type" value="Genomic_DNA"/>
</dbReference>